<comment type="caution">
    <text evidence="1">The sequence shown here is derived from an EMBL/GenBank/DDBJ whole genome shotgun (WGS) entry which is preliminary data.</text>
</comment>
<sequence>MKNDKDMFTPLKEWFDETKELDDSVKKLFPYGINKEITISIEKALEDLGKEEKIFSATVLSHLMGDPTIHKNEMFMFKVFLFCRSDAAKEWYQRLITGACPLDLERGTLYLRNQLLQLEGEYVDPASKLEMGKCTVGQLENNTKNNIRSNFGRLVICGMSGMSIYCSYENIRAGSKHRYSDRLRELSKNAQSFLNVMEKIRF</sequence>
<keyword evidence="2" id="KW-1185">Reference proteome</keyword>
<dbReference type="EMBL" id="BGPR01018542">
    <property type="protein sequence ID" value="GBN79441.1"/>
    <property type="molecule type" value="Genomic_DNA"/>
</dbReference>
<organism evidence="1 2">
    <name type="scientific">Araneus ventricosus</name>
    <name type="common">Orbweaver spider</name>
    <name type="synonym">Epeira ventricosa</name>
    <dbReference type="NCBI Taxonomy" id="182803"/>
    <lineage>
        <taxon>Eukaryota</taxon>
        <taxon>Metazoa</taxon>
        <taxon>Ecdysozoa</taxon>
        <taxon>Arthropoda</taxon>
        <taxon>Chelicerata</taxon>
        <taxon>Arachnida</taxon>
        <taxon>Araneae</taxon>
        <taxon>Araneomorphae</taxon>
        <taxon>Entelegynae</taxon>
        <taxon>Araneoidea</taxon>
        <taxon>Araneidae</taxon>
        <taxon>Araneus</taxon>
    </lineage>
</organism>
<dbReference type="AlphaFoldDB" id="A0A4Y2RUP2"/>
<evidence type="ECO:0000313" key="2">
    <source>
        <dbReference type="Proteomes" id="UP000499080"/>
    </source>
</evidence>
<accession>A0A4Y2RUP2</accession>
<name>A0A4Y2RUP2_ARAVE</name>
<dbReference type="Proteomes" id="UP000499080">
    <property type="component" value="Unassembled WGS sequence"/>
</dbReference>
<evidence type="ECO:0000313" key="1">
    <source>
        <dbReference type="EMBL" id="GBN79441.1"/>
    </source>
</evidence>
<proteinExistence type="predicted"/>
<gene>
    <name evidence="1" type="ORF">AVEN_138682_1</name>
</gene>
<reference evidence="1 2" key="1">
    <citation type="journal article" date="2019" name="Sci. Rep.">
        <title>Orb-weaving spider Araneus ventricosus genome elucidates the spidroin gene catalogue.</title>
        <authorList>
            <person name="Kono N."/>
            <person name="Nakamura H."/>
            <person name="Ohtoshi R."/>
            <person name="Moran D.A.P."/>
            <person name="Shinohara A."/>
            <person name="Yoshida Y."/>
            <person name="Fujiwara M."/>
            <person name="Mori M."/>
            <person name="Tomita M."/>
            <person name="Arakawa K."/>
        </authorList>
    </citation>
    <scope>NUCLEOTIDE SEQUENCE [LARGE SCALE GENOMIC DNA]</scope>
</reference>
<protein>
    <submittedName>
        <fullName evidence="1">Uncharacterized protein</fullName>
    </submittedName>
</protein>